<dbReference type="PIRSF" id="PIRSF031853">
    <property type="entry name" value="UPC031853"/>
    <property type="match status" value="1"/>
</dbReference>
<dbReference type="GO" id="GO:0015666">
    <property type="term" value="F:restriction endodeoxyribonuclease activity"/>
    <property type="evidence" value="ECO:0007669"/>
    <property type="project" value="TreeGrafter"/>
</dbReference>
<keyword evidence="2" id="KW-0378">Hydrolase</keyword>
<dbReference type="GO" id="GO:0003677">
    <property type="term" value="F:DNA binding"/>
    <property type="evidence" value="ECO:0007669"/>
    <property type="project" value="InterPro"/>
</dbReference>
<accession>A0A2T6GHA9</accession>
<evidence type="ECO:0000313" key="2">
    <source>
        <dbReference type="EMBL" id="PUA43538.1"/>
    </source>
</evidence>
<dbReference type="EMBL" id="PYJM01000005">
    <property type="protein sequence ID" value="PUA43538.1"/>
    <property type="molecule type" value="Genomic_DNA"/>
</dbReference>
<dbReference type="InterPro" id="IPR052906">
    <property type="entry name" value="Type_IV_Methyl-Rstrct_Enzyme"/>
</dbReference>
<gene>
    <name evidence="2" type="ORF">C5U62_23235</name>
</gene>
<dbReference type="InterPro" id="IPR011856">
    <property type="entry name" value="tRNA_endonuc-like_dom_sf"/>
</dbReference>
<keyword evidence="2" id="KW-0255">Endonuclease</keyword>
<sequence>MAVWLVRAGSSGEFEDKFISERRVYVTWDGLSVDLSTLKNREQVQAELSVRYPEAKPKTLQNWSSQIWPFAQRMQAGDLVVLPLKTQPVVYIGKLVEGYQFSSAGPDPFFHWRAVEWIGEAIPRSNFSQDLLYSFGAFMTICRIQRNNAEERIRSMASHNWQPETLQQLVCDTATASDEVAVEEAETDLERTGKDHIVRLIERRFKGHRLTTLVAAILRAQGFSVWQSPEGADGGVDILASNGVMGFGGQAICVEVKSGTGLVDRPTVDKLLGAMTKFNAGQGLFVAWGGYRANVQKELASSFFRLRLWNQDDLLEQLFMYYDRLDEGIKSELPLKRIWTAALSEEI</sequence>
<dbReference type="GO" id="GO:0009307">
    <property type="term" value="P:DNA restriction-modification system"/>
    <property type="evidence" value="ECO:0007669"/>
    <property type="project" value="InterPro"/>
</dbReference>
<proteinExistence type="predicted"/>
<feature type="domain" description="Restriction endonuclease type IV Mrr" evidence="1">
    <location>
        <begin position="203"/>
        <end position="316"/>
    </location>
</feature>
<dbReference type="REBASE" id="291264">
    <property type="entry name" value="PprSS45MrrP"/>
</dbReference>
<dbReference type="PANTHER" id="PTHR30015:SF7">
    <property type="entry name" value="TYPE IV METHYL-DIRECTED RESTRICTION ENZYME ECOKMRR"/>
    <property type="match status" value="1"/>
</dbReference>
<evidence type="ECO:0000259" key="1">
    <source>
        <dbReference type="Pfam" id="PF04471"/>
    </source>
</evidence>
<dbReference type="InterPro" id="IPR016984">
    <property type="entry name" value="UCP031853"/>
</dbReference>
<name>A0A2T6GHA9_9PSED</name>
<dbReference type="Pfam" id="PF04471">
    <property type="entry name" value="Mrr_cat"/>
    <property type="match status" value="1"/>
</dbReference>
<dbReference type="Proteomes" id="UP000244178">
    <property type="component" value="Unassembled WGS sequence"/>
</dbReference>
<dbReference type="PANTHER" id="PTHR30015">
    <property type="entry name" value="MRR RESTRICTION SYSTEM PROTEIN"/>
    <property type="match status" value="1"/>
</dbReference>
<dbReference type="RefSeq" id="WP_108545728.1">
    <property type="nucleotide sequence ID" value="NZ_PYJM01000005.1"/>
</dbReference>
<organism evidence="2 3">
    <name type="scientific">Pseudomonas protegens</name>
    <dbReference type="NCBI Taxonomy" id="380021"/>
    <lineage>
        <taxon>Bacteria</taxon>
        <taxon>Pseudomonadati</taxon>
        <taxon>Pseudomonadota</taxon>
        <taxon>Gammaproteobacteria</taxon>
        <taxon>Pseudomonadales</taxon>
        <taxon>Pseudomonadaceae</taxon>
        <taxon>Pseudomonas</taxon>
    </lineage>
</organism>
<comment type="caution">
    <text evidence="2">The sequence shown here is derived from an EMBL/GenBank/DDBJ whole genome shotgun (WGS) entry which is preliminary data.</text>
</comment>
<dbReference type="AlphaFoldDB" id="A0A2T6GHA9"/>
<protein>
    <submittedName>
        <fullName evidence="2">Restriction endonuclease</fullName>
    </submittedName>
</protein>
<dbReference type="SUPFAM" id="SSF52980">
    <property type="entry name" value="Restriction endonuclease-like"/>
    <property type="match status" value="1"/>
</dbReference>
<evidence type="ECO:0000313" key="3">
    <source>
        <dbReference type="Proteomes" id="UP000244178"/>
    </source>
</evidence>
<reference evidence="2 3" key="1">
    <citation type="submission" date="2018-03" db="EMBL/GenBank/DDBJ databases">
        <title>Draft genome sequence of the plant growth promoting rhizobacterium Pseudomonas protegens strain BNJ-SS-45 isolated from wheat (Triticum aestivum) rhizosphere.</title>
        <authorList>
            <person name="Bajpai A."/>
            <person name="Shende K."/>
            <person name="Meena N."/>
            <person name="Upadhyayula S.R."/>
            <person name="Suravajhala P."/>
            <person name="Medicherla K.M."/>
            <person name="Johri B.N."/>
        </authorList>
    </citation>
    <scope>NUCLEOTIDE SEQUENCE [LARGE SCALE GENOMIC DNA]</scope>
    <source>
        <strain evidence="2 3">BNJ-SS-45</strain>
    </source>
</reference>
<dbReference type="InterPro" id="IPR011335">
    <property type="entry name" value="Restrct_endonuc-II-like"/>
</dbReference>
<dbReference type="InterPro" id="IPR007560">
    <property type="entry name" value="Restrct_endonuc_IV_Mrr"/>
</dbReference>
<keyword evidence="2" id="KW-0540">Nuclease</keyword>
<dbReference type="Gene3D" id="3.40.1350.10">
    <property type="match status" value="1"/>
</dbReference>